<reference evidence="2 3" key="1">
    <citation type="submission" date="2020-08" db="EMBL/GenBank/DDBJ databases">
        <authorList>
            <person name="Koutsovoulos G."/>
            <person name="Danchin GJ E."/>
        </authorList>
    </citation>
    <scope>NUCLEOTIDE SEQUENCE [LARGE SCALE GENOMIC DNA]</scope>
</reference>
<evidence type="ECO:0000313" key="2">
    <source>
        <dbReference type="EMBL" id="CAD2179779.1"/>
    </source>
</evidence>
<protein>
    <submittedName>
        <fullName evidence="2">Uncharacterized protein</fullName>
    </submittedName>
</protein>
<name>A0A6V7VY92_MELEN</name>
<dbReference type="Proteomes" id="UP000580250">
    <property type="component" value="Unassembled WGS sequence"/>
</dbReference>
<feature type="coiled-coil region" evidence="1">
    <location>
        <begin position="26"/>
        <end position="53"/>
    </location>
</feature>
<gene>
    <name evidence="2" type="ORF">MENT_LOCUS31806</name>
</gene>
<evidence type="ECO:0000256" key="1">
    <source>
        <dbReference type="SAM" id="Coils"/>
    </source>
</evidence>
<dbReference type="AlphaFoldDB" id="A0A6V7VY92"/>
<dbReference type="EMBL" id="CAJEWN010000352">
    <property type="protein sequence ID" value="CAD2179779.1"/>
    <property type="molecule type" value="Genomic_DNA"/>
</dbReference>
<comment type="caution">
    <text evidence="2">The sequence shown here is derived from an EMBL/GenBank/DDBJ whole genome shotgun (WGS) entry which is preliminary data.</text>
</comment>
<sequence length="56" mass="6681">MYFTPFPEDELIRKLCYMKCENGRLIKDTEGQIDANTNRLDEHDEEMADMKKQVII</sequence>
<proteinExistence type="predicted"/>
<accession>A0A6V7VY92</accession>
<keyword evidence="1" id="KW-0175">Coiled coil</keyword>
<organism evidence="2 3">
    <name type="scientific">Meloidogyne enterolobii</name>
    <name type="common">Root-knot nematode worm</name>
    <name type="synonym">Meloidogyne mayaguensis</name>
    <dbReference type="NCBI Taxonomy" id="390850"/>
    <lineage>
        <taxon>Eukaryota</taxon>
        <taxon>Metazoa</taxon>
        <taxon>Ecdysozoa</taxon>
        <taxon>Nematoda</taxon>
        <taxon>Chromadorea</taxon>
        <taxon>Rhabditida</taxon>
        <taxon>Tylenchina</taxon>
        <taxon>Tylenchomorpha</taxon>
        <taxon>Tylenchoidea</taxon>
        <taxon>Meloidogynidae</taxon>
        <taxon>Meloidogyninae</taxon>
        <taxon>Meloidogyne</taxon>
    </lineage>
</organism>
<evidence type="ECO:0000313" key="3">
    <source>
        <dbReference type="Proteomes" id="UP000580250"/>
    </source>
</evidence>